<accession>A0A5B0QPL5</accession>
<gene>
    <name evidence="3" type="ORF">PGT21_030966</name>
</gene>
<proteinExistence type="predicted"/>
<feature type="region of interest" description="Disordered" evidence="1">
    <location>
        <begin position="234"/>
        <end position="263"/>
    </location>
</feature>
<feature type="chain" id="PRO_5022710537" evidence="2">
    <location>
        <begin position="24"/>
        <end position="846"/>
    </location>
</feature>
<protein>
    <submittedName>
        <fullName evidence="3">Uncharacterized protein</fullName>
    </submittedName>
</protein>
<dbReference type="Proteomes" id="UP000324748">
    <property type="component" value="Unassembled WGS sequence"/>
</dbReference>
<organism evidence="3 4">
    <name type="scientific">Puccinia graminis f. sp. tritici</name>
    <dbReference type="NCBI Taxonomy" id="56615"/>
    <lineage>
        <taxon>Eukaryota</taxon>
        <taxon>Fungi</taxon>
        <taxon>Dikarya</taxon>
        <taxon>Basidiomycota</taxon>
        <taxon>Pucciniomycotina</taxon>
        <taxon>Pucciniomycetes</taxon>
        <taxon>Pucciniales</taxon>
        <taxon>Pucciniaceae</taxon>
        <taxon>Puccinia</taxon>
    </lineage>
</organism>
<evidence type="ECO:0000256" key="2">
    <source>
        <dbReference type="SAM" id="SignalP"/>
    </source>
</evidence>
<evidence type="ECO:0000313" key="3">
    <source>
        <dbReference type="EMBL" id="KAA1115079.1"/>
    </source>
</evidence>
<comment type="caution">
    <text evidence="3">The sequence shown here is derived from an EMBL/GenBank/DDBJ whole genome shotgun (WGS) entry which is preliminary data.</text>
</comment>
<reference evidence="3 4" key="1">
    <citation type="submission" date="2019-05" db="EMBL/GenBank/DDBJ databases">
        <title>Emergence of the Ug99 lineage of the wheat stem rust pathogen through somatic hybridization.</title>
        <authorList>
            <person name="Li F."/>
            <person name="Upadhyaya N.M."/>
            <person name="Sperschneider J."/>
            <person name="Matny O."/>
            <person name="Nguyen-Phuc H."/>
            <person name="Mago R."/>
            <person name="Raley C."/>
            <person name="Miller M.E."/>
            <person name="Silverstein K.A.T."/>
            <person name="Henningsen E."/>
            <person name="Hirsch C.D."/>
            <person name="Visser B."/>
            <person name="Pretorius Z.A."/>
            <person name="Steffenson B.J."/>
            <person name="Schwessinger B."/>
            <person name="Dodds P.N."/>
            <person name="Figueroa M."/>
        </authorList>
    </citation>
    <scope>NUCLEOTIDE SEQUENCE [LARGE SCALE GENOMIC DNA]</scope>
    <source>
        <strain evidence="3">21-0</strain>
    </source>
</reference>
<name>A0A5B0QPL5_PUCGR</name>
<feature type="signal peptide" evidence="2">
    <location>
        <begin position="1"/>
        <end position="23"/>
    </location>
</feature>
<sequence>MKVTWKTSFVGCIAHLNFLLVKSRLPCDELGELEQALLRNDDHRKTHNPVEHTSNLNVAKGNRNVASGQMNPGEMNPSDISILGQAGDQIYPVIGLQSELGFPHAASSTKRKTNEFNFMGLPNQSPSSNQLIGAPFQSSSHSEWTQKQPVLNAELIRSHKTDERNPEPQLPFTLSFYHPEPLGKKPKFSFLAPEVTSEGSGGFLPSEEQMVSFSRNPLGREKNRYDHEMITHHGTAPEEEPSPTPQEKGTCVSKAKGKGKVGIGSEKNKEFRQIPQRNDPLKLWKWICGVTLYIASSDDREVKSANGSKISNFLAILAANINQVRNRLHPSTIKPEIIVRVDERFSQFSDLLWLVNLRLLRSLGKLEPGEYAHETLLVQEWILNRIKEFPSELAKNKKETWIEPNLMHVWGPLEEALLSHKPTESIHFVIKKSGMVAGAISDSQAELTKAVVNVLACYYKSENKDKWKAIFSDEQNFLIHIQRIQIPHLLSTRARTKDWLKQLDSLKLLPWKERPNGRLAQWTNLEKKVFQPKNFHVNIDLYVKDLNWLIDHEQDETNVVLSDEGLVGMKENENSKSKLKSKLCDIFTMMVEQRRTIETRDEFFITQFNSQLNKIKANKIIQTIDMRFSHSSLLQTIPSEKLEYFGNTLWVLNSIFITIMGYTIKDLDPIYFEEQNKLQEQFFHIITLMEDDEEPPQSSEKDFKPEEASKMKQMLFNVLTSHEILNMKTGFNKSPSEGELIMMEAALNVLAYHYKTSNCSKWFTLFHHKTNLITAFENYAIRKFVAGCYRPMSSSQLKSLQNLNLMPWKNTLSLDVNGSLVIHKFSGKRSIKIEKLAYSRISEKVL</sequence>
<dbReference type="AlphaFoldDB" id="A0A5B0QPL5"/>
<keyword evidence="4" id="KW-1185">Reference proteome</keyword>
<dbReference type="OrthoDB" id="10576683at2759"/>
<evidence type="ECO:0000256" key="1">
    <source>
        <dbReference type="SAM" id="MobiDB-lite"/>
    </source>
</evidence>
<keyword evidence="2" id="KW-0732">Signal</keyword>
<dbReference type="EMBL" id="VSWC01000014">
    <property type="protein sequence ID" value="KAA1115079.1"/>
    <property type="molecule type" value="Genomic_DNA"/>
</dbReference>
<evidence type="ECO:0000313" key="4">
    <source>
        <dbReference type="Proteomes" id="UP000324748"/>
    </source>
</evidence>